<evidence type="ECO:0000256" key="3">
    <source>
        <dbReference type="ARBA" id="ARBA00013725"/>
    </source>
</evidence>
<evidence type="ECO:0000256" key="4">
    <source>
        <dbReference type="ARBA" id="ARBA00022478"/>
    </source>
</evidence>
<sequence>MSVQRTVVHIPEEIANKYRFVVVTGKRCEQLQRGAYPKVEVTVPMNKLGQPQEAPRLASFWAQVAIKEVEEGRIAFEEPEVITLDYTTEIPISVE</sequence>
<comment type="catalytic activity">
    <reaction evidence="10 11">
        <text>RNA(n) + a ribonucleoside 5'-triphosphate = RNA(n+1) + diphosphate</text>
        <dbReference type="Rhea" id="RHEA:21248"/>
        <dbReference type="Rhea" id="RHEA-COMP:14527"/>
        <dbReference type="Rhea" id="RHEA-COMP:17342"/>
        <dbReference type="ChEBI" id="CHEBI:33019"/>
        <dbReference type="ChEBI" id="CHEBI:61557"/>
        <dbReference type="ChEBI" id="CHEBI:140395"/>
        <dbReference type="EC" id="2.7.7.6"/>
    </reaction>
</comment>
<evidence type="ECO:0000256" key="11">
    <source>
        <dbReference type="HAMAP-Rule" id="MF_00366"/>
    </source>
</evidence>
<organism evidence="12 13">
    <name type="scientific">Mesoterricola silvestris</name>
    <dbReference type="NCBI Taxonomy" id="2927979"/>
    <lineage>
        <taxon>Bacteria</taxon>
        <taxon>Pseudomonadati</taxon>
        <taxon>Acidobacteriota</taxon>
        <taxon>Holophagae</taxon>
        <taxon>Holophagales</taxon>
        <taxon>Holophagaceae</taxon>
        <taxon>Mesoterricola</taxon>
    </lineage>
</organism>
<dbReference type="GO" id="GO:0003677">
    <property type="term" value="F:DNA binding"/>
    <property type="evidence" value="ECO:0007669"/>
    <property type="project" value="UniProtKB-UniRule"/>
</dbReference>
<name>A0AA48GY04_9BACT</name>
<keyword evidence="7 11" id="KW-0804">Transcription</keyword>
<keyword evidence="6 11" id="KW-0548">Nucleotidyltransferase</keyword>
<evidence type="ECO:0000256" key="1">
    <source>
        <dbReference type="ARBA" id="ARBA00006711"/>
    </source>
</evidence>
<dbReference type="SUPFAM" id="SSF63562">
    <property type="entry name" value="RPB6/omega subunit-like"/>
    <property type="match status" value="1"/>
</dbReference>
<dbReference type="EMBL" id="AP027080">
    <property type="protein sequence ID" value="BDU72433.1"/>
    <property type="molecule type" value="Genomic_DNA"/>
</dbReference>
<dbReference type="GO" id="GO:0000428">
    <property type="term" value="C:DNA-directed RNA polymerase complex"/>
    <property type="evidence" value="ECO:0007669"/>
    <property type="project" value="UniProtKB-KW"/>
</dbReference>
<evidence type="ECO:0000313" key="13">
    <source>
        <dbReference type="Proteomes" id="UP001238179"/>
    </source>
</evidence>
<protein>
    <recommendedName>
        <fullName evidence="3 11">DNA-directed RNA polymerase subunit omega</fullName>
        <shortName evidence="11">RNAP omega subunit</shortName>
        <ecNumber evidence="2 11">2.7.7.6</ecNumber>
    </recommendedName>
    <alternativeName>
        <fullName evidence="9 11">RNA polymerase omega subunit</fullName>
    </alternativeName>
    <alternativeName>
        <fullName evidence="8 11">Transcriptase subunit omega</fullName>
    </alternativeName>
</protein>
<evidence type="ECO:0000256" key="2">
    <source>
        <dbReference type="ARBA" id="ARBA00012418"/>
    </source>
</evidence>
<accession>A0AA48GY04</accession>
<keyword evidence="5 11" id="KW-0808">Transferase</keyword>
<dbReference type="InterPro" id="IPR036161">
    <property type="entry name" value="RPB6/omega-like_sf"/>
</dbReference>
<dbReference type="Gene3D" id="3.90.940.10">
    <property type="match status" value="1"/>
</dbReference>
<evidence type="ECO:0000256" key="5">
    <source>
        <dbReference type="ARBA" id="ARBA00022679"/>
    </source>
</evidence>
<dbReference type="RefSeq" id="WP_316415338.1">
    <property type="nucleotide sequence ID" value="NZ_AP027080.1"/>
</dbReference>
<proteinExistence type="inferred from homology"/>
<dbReference type="GO" id="GO:0006351">
    <property type="term" value="P:DNA-templated transcription"/>
    <property type="evidence" value="ECO:0007669"/>
    <property type="project" value="UniProtKB-UniRule"/>
</dbReference>
<keyword evidence="13" id="KW-1185">Reference proteome</keyword>
<evidence type="ECO:0000256" key="6">
    <source>
        <dbReference type="ARBA" id="ARBA00022695"/>
    </source>
</evidence>
<dbReference type="AlphaFoldDB" id="A0AA48GY04"/>
<dbReference type="HAMAP" id="MF_00366">
    <property type="entry name" value="RNApol_bact_RpoZ"/>
    <property type="match status" value="1"/>
</dbReference>
<reference evidence="13" key="1">
    <citation type="journal article" date="2023" name="Int. J. Syst. Evol. Microbiol.">
        <title>Mesoterricola silvestris gen. nov., sp. nov., Mesoterricola sediminis sp. nov., Geothrix oryzae sp. nov., Geothrix edaphica sp. nov., Geothrix rubra sp. nov., and Geothrix limicola sp. nov., six novel members of Acidobacteriota isolated from soils.</title>
        <authorList>
            <person name="Itoh H."/>
            <person name="Sugisawa Y."/>
            <person name="Mise K."/>
            <person name="Xu Z."/>
            <person name="Kuniyasu M."/>
            <person name="Ushijima N."/>
            <person name="Kawano K."/>
            <person name="Kobayashi E."/>
            <person name="Shiratori Y."/>
            <person name="Masuda Y."/>
            <person name="Senoo K."/>
        </authorList>
    </citation>
    <scope>NUCLEOTIDE SEQUENCE [LARGE SCALE GENOMIC DNA]</scope>
    <source>
        <strain evidence="13">W79</strain>
    </source>
</reference>
<comment type="similarity">
    <text evidence="1 11">Belongs to the RNA polymerase subunit omega family.</text>
</comment>
<dbReference type="GO" id="GO:0003899">
    <property type="term" value="F:DNA-directed RNA polymerase activity"/>
    <property type="evidence" value="ECO:0007669"/>
    <property type="project" value="UniProtKB-UniRule"/>
</dbReference>
<dbReference type="Pfam" id="PF01192">
    <property type="entry name" value="RNA_pol_Rpb6"/>
    <property type="match status" value="1"/>
</dbReference>
<gene>
    <name evidence="11" type="primary">rpoZ</name>
    <name evidence="12" type="ORF">METEAL_16070</name>
</gene>
<dbReference type="KEGG" id="msil:METEAL_16070"/>
<dbReference type="Proteomes" id="UP001238179">
    <property type="component" value="Chromosome"/>
</dbReference>
<evidence type="ECO:0000256" key="8">
    <source>
        <dbReference type="ARBA" id="ARBA00029924"/>
    </source>
</evidence>
<comment type="subunit">
    <text evidence="11">The RNAP catalytic core consists of 2 alpha, 1 beta, 1 beta' and 1 omega subunit. When a sigma factor is associated with the core the holoenzyme is formed, which can initiate transcription.</text>
</comment>
<evidence type="ECO:0000256" key="9">
    <source>
        <dbReference type="ARBA" id="ARBA00030998"/>
    </source>
</evidence>
<evidence type="ECO:0000256" key="10">
    <source>
        <dbReference type="ARBA" id="ARBA00048552"/>
    </source>
</evidence>
<dbReference type="InterPro" id="IPR006110">
    <property type="entry name" value="Pol_omega/Rpo6/RPB6"/>
</dbReference>
<comment type="function">
    <text evidence="11">Promotes RNA polymerase assembly. Latches the N- and C-terminal regions of the beta' subunit thereby facilitating its interaction with the beta and alpha subunits.</text>
</comment>
<evidence type="ECO:0000256" key="7">
    <source>
        <dbReference type="ARBA" id="ARBA00023163"/>
    </source>
</evidence>
<evidence type="ECO:0000313" key="12">
    <source>
        <dbReference type="EMBL" id="BDU72433.1"/>
    </source>
</evidence>
<dbReference type="InterPro" id="IPR003716">
    <property type="entry name" value="DNA-dir_RNA_pol_omega"/>
</dbReference>
<dbReference type="EC" id="2.7.7.6" evidence="2 11"/>
<keyword evidence="4 11" id="KW-0240">DNA-directed RNA polymerase</keyword>